<sequence>CAVSAVNLTGIRKPERPKRSVSASLWRPRARTPETFQTVSEGAFSELHL</sequence>
<feature type="non-terminal residue" evidence="2">
    <location>
        <position position="1"/>
    </location>
</feature>
<protein>
    <submittedName>
        <fullName evidence="2">Uncharacterized protein</fullName>
    </submittedName>
</protein>
<proteinExistence type="predicted"/>
<dbReference type="EMBL" id="CADCUW010000111">
    <property type="protein sequence ID" value="CAA9394777.1"/>
    <property type="molecule type" value="Genomic_DNA"/>
</dbReference>
<name>A0A6J4NR94_9ACTN</name>
<reference evidence="2" key="1">
    <citation type="submission" date="2020-02" db="EMBL/GenBank/DDBJ databases">
        <authorList>
            <person name="Meier V. D."/>
        </authorList>
    </citation>
    <scope>NUCLEOTIDE SEQUENCE</scope>
    <source>
        <strain evidence="2">AVDCRST_MAG01</strain>
    </source>
</reference>
<feature type="region of interest" description="Disordered" evidence="1">
    <location>
        <begin position="1"/>
        <end position="26"/>
    </location>
</feature>
<accession>A0A6J4NR94</accession>
<feature type="non-terminal residue" evidence="2">
    <location>
        <position position="49"/>
    </location>
</feature>
<evidence type="ECO:0000256" key="1">
    <source>
        <dbReference type="SAM" id="MobiDB-lite"/>
    </source>
</evidence>
<gene>
    <name evidence="2" type="ORF">AVDCRST_MAG01-01-702</name>
</gene>
<evidence type="ECO:0000313" key="2">
    <source>
        <dbReference type="EMBL" id="CAA9394777.1"/>
    </source>
</evidence>
<dbReference type="AlphaFoldDB" id="A0A6J4NR94"/>
<organism evidence="2">
    <name type="scientific">uncultured Rubrobacteraceae bacterium</name>
    <dbReference type="NCBI Taxonomy" id="349277"/>
    <lineage>
        <taxon>Bacteria</taxon>
        <taxon>Bacillati</taxon>
        <taxon>Actinomycetota</taxon>
        <taxon>Rubrobacteria</taxon>
        <taxon>Rubrobacterales</taxon>
        <taxon>Rubrobacteraceae</taxon>
        <taxon>environmental samples</taxon>
    </lineage>
</organism>